<dbReference type="GO" id="GO:0008270">
    <property type="term" value="F:zinc ion binding"/>
    <property type="evidence" value="ECO:0007669"/>
    <property type="project" value="UniProtKB-UniRule"/>
</dbReference>
<dbReference type="InterPro" id="IPR006026">
    <property type="entry name" value="Peptidase_Metallo"/>
</dbReference>
<dbReference type="PRINTS" id="PR00480">
    <property type="entry name" value="ASTACIN"/>
</dbReference>
<dbReference type="Ensembl" id="ENSPMGT00000025438.1">
    <property type="protein sequence ID" value="ENSPMGP00000023877.1"/>
    <property type="gene ID" value="ENSPMGG00000019320.1"/>
</dbReference>
<dbReference type="SMART" id="SM00235">
    <property type="entry name" value="ZnMc"/>
    <property type="match status" value="1"/>
</dbReference>
<sequence length="191" mass="22388">MVSVGGVVVRAHCCPLSTYQKPMILATFKMISDVTCIRFVKHTVEEDYIIFVKGKGWVSKVGGMQPLYYGRGCQVENICHELMHTLGLYHERTRFDRDRYVHINWKNNMKGKDLIEEKNCIKKTANTLNVMYDIESIMHYGPYFFSKNQKPTMELINNPTSRMGQKTKLTNLDIQKLNRLYRCTDIIKYKF</sequence>
<evidence type="ECO:0000313" key="5">
    <source>
        <dbReference type="Proteomes" id="UP000261520"/>
    </source>
</evidence>
<name>A0A3B4B2R9_9GOBI</name>
<proteinExistence type="predicted"/>
<keyword evidence="5" id="KW-1185">Reference proteome</keyword>
<feature type="active site" evidence="1">
    <location>
        <position position="81"/>
    </location>
</feature>
<protein>
    <recommendedName>
        <fullName evidence="2">Metalloendopeptidase</fullName>
        <ecNumber evidence="2">3.4.24.-</ecNumber>
    </recommendedName>
</protein>
<evidence type="ECO:0000256" key="2">
    <source>
        <dbReference type="RuleBase" id="RU361183"/>
    </source>
</evidence>
<dbReference type="InterPro" id="IPR024079">
    <property type="entry name" value="MetalloPept_cat_dom_sf"/>
</dbReference>
<dbReference type="PROSITE" id="PS51864">
    <property type="entry name" value="ASTACIN"/>
    <property type="match status" value="1"/>
</dbReference>
<dbReference type="AlphaFoldDB" id="A0A3B4B2R9"/>
<comment type="caution">
    <text evidence="1">Lacks conserved residue(s) required for the propagation of feature annotation.</text>
</comment>
<feature type="binding site" evidence="1">
    <location>
        <position position="80"/>
    </location>
    <ligand>
        <name>Zn(2+)</name>
        <dbReference type="ChEBI" id="CHEBI:29105"/>
        <note>catalytic</note>
    </ligand>
</feature>
<keyword evidence="1 2" id="KW-0862">Zinc</keyword>
<dbReference type="GO" id="GO:0006508">
    <property type="term" value="P:proteolysis"/>
    <property type="evidence" value="ECO:0007669"/>
    <property type="project" value="UniProtKB-KW"/>
</dbReference>
<feature type="binding site" evidence="1">
    <location>
        <position position="84"/>
    </location>
    <ligand>
        <name>Zn(2+)</name>
        <dbReference type="ChEBI" id="CHEBI:29105"/>
        <note>catalytic</note>
    </ligand>
</feature>
<dbReference type="Proteomes" id="UP000261520">
    <property type="component" value="Unplaced"/>
</dbReference>
<comment type="cofactor">
    <cofactor evidence="1 2">
        <name>Zn(2+)</name>
        <dbReference type="ChEBI" id="CHEBI:29105"/>
    </cofactor>
    <text evidence="1 2">Binds 1 zinc ion per subunit.</text>
</comment>
<organism evidence="4 5">
    <name type="scientific">Periophthalmus magnuspinnatus</name>
    <dbReference type="NCBI Taxonomy" id="409849"/>
    <lineage>
        <taxon>Eukaryota</taxon>
        <taxon>Metazoa</taxon>
        <taxon>Chordata</taxon>
        <taxon>Craniata</taxon>
        <taxon>Vertebrata</taxon>
        <taxon>Euteleostomi</taxon>
        <taxon>Actinopterygii</taxon>
        <taxon>Neopterygii</taxon>
        <taxon>Teleostei</taxon>
        <taxon>Neoteleostei</taxon>
        <taxon>Acanthomorphata</taxon>
        <taxon>Gobiaria</taxon>
        <taxon>Gobiiformes</taxon>
        <taxon>Gobioidei</taxon>
        <taxon>Gobiidae</taxon>
        <taxon>Oxudercinae</taxon>
        <taxon>Periophthalmus</taxon>
    </lineage>
</organism>
<reference evidence="4" key="1">
    <citation type="submission" date="2025-08" db="UniProtKB">
        <authorList>
            <consortium name="Ensembl"/>
        </authorList>
    </citation>
    <scope>IDENTIFICATION</scope>
</reference>
<keyword evidence="1 2" id="KW-0378">Hydrolase</keyword>
<evidence type="ECO:0000313" key="4">
    <source>
        <dbReference type="Ensembl" id="ENSPMGP00000023877.1"/>
    </source>
</evidence>
<dbReference type="EC" id="3.4.24.-" evidence="2"/>
<feature type="binding site" evidence="1">
    <location>
        <position position="90"/>
    </location>
    <ligand>
        <name>Zn(2+)</name>
        <dbReference type="ChEBI" id="CHEBI:29105"/>
        <note>catalytic</note>
    </ligand>
</feature>
<dbReference type="Gene3D" id="3.40.390.10">
    <property type="entry name" value="Collagenase (Catalytic Domain)"/>
    <property type="match status" value="1"/>
</dbReference>
<dbReference type="GO" id="GO:0004222">
    <property type="term" value="F:metalloendopeptidase activity"/>
    <property type="evidence" value="ECO:0007669"/>
    <property type="project" value="UniProtKB-UniRule"/>
</dbReference>
<dbReference type="PANTHER" id="PTHR10127:SF870">
    <property type="entry name" value="METALLOENDOPEPTIDASE"/>
    <property type="match status" value="1"/>
</dbReference>
<dbReference type="SUPFAM" id="SSF55486">
    <property type="entry name" value="Metalloproteases ('zincins'), catalytic domain"/>
    <property type="match status" value="1"/>
</dbReference>
<dbReference type="PANTHER" id="PTHR10127">
    <property type="entry name" value="DISCOIDIN, CUB, EGF, LAMININ , AND ZINC METALLOPROTEASE DOMAIN CONTAINING"/>
    <property type="match status" value="1"/>
</dbReference>
<reference evidence="4" key="2">
    <citation type="submission" date="2025-09" db="UniProtKB">
        <authorList>
            <consortium name="Ensembl"/>
        </authorList>
    </citation>
    <scope>IDENTIFICATION</scope>
</reference>
<dbReference type="CDD" id="cd04280">
    <property type="entry name" value="ZnMc_astacin_like"/>
    <property type="match status" value="1"/>
</dbReference>
<dbReference type="InterPro" id="IPR001506">
    <property type="entry name" value="Peptidase_M12A"/>
</dbReference>
<evidence type="ECO:0000256" key="1">
    <source>
        <dbReference type="PROSITE-ProRule" id="PRU01211"/>
    </source>
</evidence>
<accession>A0A3B4B2R9</accession>
<keyword evidence="1 2" id="KW-0645">Protease</keyword>
<dbReference type="InterPro" id="IPR034035">
    <property type="entry name" value="Astacin-like_dom"/>
</dbReference>
<dbReference type="STRING" id="409849.ENSPMGP00000023877"/>
<keyword evidence="1 2" id="KW-0482">Metalloprotease</keyword>
<keyword evidence="1 2" id="KW-0479">Metal-binding</keyword>
<feature type="domain" description="Peptidase M12A" evidence="3">
    <location>
        <begin position="1"/>
        <end position="184"/>
    </location>
</feature>
<evidence type="ECO:0000259" key="3">
    <source>
        <dbReference type="PROSITE" id="PS51864"/>
    </source>
</evidence>
<dbReference type="Pfam" id="PF01400">
    <property type="entry name" value="Astacin"/>
    <property type="match status" value="1"/>
</dbReference>